<proteinExistence type="predicted"/>
<comment type="caution">
    <text evidence="2">The sequence shown here is derived from an EMBL/GenBank/DDBJ whole genome shotgun (WGS) entry which is preliminary data.</text>
</comment>
<reference evidence="2 3" key="1">
    <citation type="submission" date="2018-11" db="EMBL/GenBank/DDBJ databases">
        <title>Trebonia kvetii gen.nov., sp.nov., a novel acidophilic actinobacterium, and proposal of the new actinobacterial family Treboniaceae fam. nov.</title>
        <authorList>
            <person name="Rapoport D."/>
            <person name="Sagova-Mareckova M."/>
            <person name="Sedlacek I."/>
            <person name="Provaznik J."/>
            <person name="Kralova S."/>
            <person name="Pavlinic D."/>
            <person name="Benes V."/>
            <person name="Kopecky J."/>
        </authorList>
    </citation>
    <scope>NUCLEOTIDE SEQUENCE [LARGE SCALE GENOMIC DNA]</scope>
    <source>
        <strain evidence="2 3">15Tr583</strain>
    </source>
</reference>
<evidence type="ECO:0000313" key="3">
    <source>
        <dbReference type="Proteomes" id="UP000460272"/>
    </source>
</evidence>
<dbReference type="EMBL" id="RPFW01000008">
    <property type="protein sequence ID" value="TVZ00713.1"/>
    <property type="molecule type" value="Genomic_DNA"/>
</dbReference>
<feature type="region of interest" description="Disordered" evidence="1">
    <location>
        <begin position="1"/>
        <end position="60"/>
    </location>
</feature>
<sequence length="89" mass="9655">MATGKQVKTARKNISKAREAAASKRTIAHLPKQTRSELGKQGAAVARRNRAGGDSPKTRAELYEIAKRRDLPGRSTMGRAELARALGEE</sequence>
<evidence type="ECO:0000313" key="2">
    <source>
        <dbReference type="EMBL" id="TVZ00713.1"/>
    </source>
</evidence>
<evidence type="ECO:0008006" key="4">
    <source>
        <dbReference type="Google" id="ProtNLM"/>
    </source>
</evidence>
<keyword evidence="3" id="KW-1185">Reference proteome</keyword>
<dbReference type="Proteomes" id="UP000460272">
    <property type="component" value="Unassembled WGS sequence"/>
</dbReference>
<protein>
    <recommendedName>
        <fullName evidence="4">Plasmid stabilization protein</fullName>
    </recommendedName>
</protein>
<name>A0A6P2BU27_9ACTN</name>
<dbReference type="RefSeq" id="WP_145860390.1">
    <property type="nucleotide sequence ID" value="NZ_RPFW01000008.1"/>
</dbReference>
<dbReference type="AlphaFoldDB" id="A0A6P2BU27"/>
<dbReference type="OrthoDB" id="3731224at2"/>
<organism evidence="2 3">
    <name type="scientific">Trebonia kvetii</name>
    <dbReference type="NCBI Taxonomy" id="2480626"/>
    <lineage>
        <taxon>Bacteria</taxon>
        <taxon>Bacillati</taxon>
        <taxon>Actinomycetota</taxon>
        <taxon>Actinomycetes</taxon>
        <taxon>Streptosporangiales</taxon>
        <taxon>Treboniaceae</taxon>
        <taxon>Trebonia</taxon>
    </lineage>
</organism>
<evidence type="ECO:0000256" key="1">
    <source>
        <dbReference type="SAM" id="MobiDB-lite"/>
    </source>
</evidence>
<gene>
    <name evidence="2" type="ORF">EAS64_35750</name>
</gene>
<accession>A0A6P2BU27</accession>